<accession>A0ABW7B0D6</accession>
<dbReference type="InterPro" id="IPR004830">
    <property type="entry name" value="LRR_variant"/>
</dbReference>
<evidence type="ECO:0000313" key="2">
    <source>
        <dbReference type="EMBL" id="MFG3009402.1"/>
    </source>
</evidence>
<dbReference type="EMBL" id="JBICYV010000001">
    <property type="protein sequence ID" value="MFG3009402.1"/>
    <property type="molecule type" value="Genomic_DNA"/>
</dbReference>
<protein>
    <recommendedName>
        <fullName evidence="4">Leucine rich repeat variant</fullName>
    </recommendedName>
</protein>
<dbReference type="InterPro" id="IPR016024">
    <property type="entry name" value="ARM-type_fold"/>
</dbReference>
<feature type="region of interest" description="Disordered" evidence="1">
    <location>
        <begin position="518"/>
        <end position="609"/>
    </location>
</feature>
<reference evidence="2 3" key="1">
    <citation type="submission" date="2024-10" db="EMBL/GenBank/DDBJ databases">
        <title>The Natural Products Discovery Center: Release of the First 8490 Sequenced Strains for Exploring Actinobacteria Biosynthetic Diversity.</title>
        <authorList>
            <person name="Kalkreuter E."/>
            <person name="Kautsar S.A."/>
            <person name="Yang D."/>
            <person name="Bader C.D."/>
            <person name="Teijaro C.N."/>
            <person name="Fluegel L."/>
            <person name="Davis C.M."/>
            <person name="Simpson J.R."/>
            <person name="Lauterbach L."/>
            <person name="Steele A.D."/>
            <person name="Gui C."/>
            <person name="Meng S."/>
            <person name="Li G."/>
            <person name="Viehrig K."/>
            <person name="Ye F."/>
            <person name="Su P."/>
            <person name="Kiefer A.F."/>
            <person name="Nichols A."/>
            <person name="Cepeda A.J."/>
            <person name="Yan W."/>
            <person name="Fan B."/>
            <person name="Jiang Y."/>
            <person name="Adhikari A."/>
            <person name="Zheng C.-J."/>
            <person name="Schuster L."/>
            <person name="Cowan T.M."/>
            <person name="Smanski M.J."/>
            <person name="Chevrette M.G."/>
            <person name="De Carvalho L.P.S."/>
            <person name="Shen B."/>
        </authorList>
    </citation>
    <scope>NUCLEOTIDE SEQUENCE [LARGE SCALE GENOMIC DNA]</scope>
    <source>
        <strain evidence="2 3">NPDC048320</strain>
    </source>
</reference>
<evidence type="ECO:0000313" key="3">
    <source>
        <dbReference type="Proteomes" id="UP001604267"/>
    </source>
</evidence>
<evidence type="ECO:0000256" key="1">
    <source>
        <dbReference type="SAM" id="MobiDB-lite"/>
    </source>
</evidence>
<dbReference type="RefSeq" id="WP_392814741.1">
    <property type="nucleotide sequence ID" value="NZ_JBICYV010000001.1"/>
</dbReference>
<dbReference type="Pfam" id="PF01816">
    <property type="entry name" value="LRV"/>
    <property type="match status" value="1"/>
</dbReference>
<gene>
    <name evidence="2" type="ORF">ACGFZB_02900</name>
</gene>
<dbReference type="SUPFAM" id="SSF48371">
    <property type="entry name" value="ARM repeat"/>
    <property type="match status" value="2"/>
</dbReference>
<sequence length="609" mass="65279">MPTPAEIWAEAGLPARRLAGLALNPAVPQDVLLRLLAEAPLAVRMVLCRDRELPVAVVDAVIAHPDPRTRGFFAVNPHADPAQRARLVDDPDWIVRCLLTEGPRTPLPHRPRPLPDETIVRMITTYDGEEPLGSIGFWQQTSRELIRSLPAHPVAEVRRWGVGHWASLSAERRAALLADPDPEVRERAREMRRWEDPAWVEGRLPAYPCHGRTDILLNRALGRAVVDTVLTAPAKEDERATIARNPTLPADAVALLAADPDPEVRERIAGRADLGPAERRALVADPEPAVRRAVARHPRLDPYELRALATDPDPEVRLAVSVHPGFTEQERARIDYRVPMDRAFRFHPAPGVPRDPADVRRDALSGHPLLRREAAREHTLPADLVARLADDDDLGVRVLLAQNHPDAPPALLLRAFLEYTGPERERLPTLPNFPRTGLASLAGHADPKVRALAARDPDTGPAVAERLTRDPDPEVRAALARHPNLPAPRLAELLADPELAHAAAANPALAPETVDRLVQTWGGGGGGGGARGPRPPPAPRPRRRPPPGGGGGPPPAPPPHPGAGPGGGRAGGPGGGRGPGGGPPAPPRQSFLSPPGPPAPSAAEASPHR</sequence>
<organism evidence="2 3">
    <name type="scientific">Streptomyces cinerochromogenes</name>
    <dbReference type="NCBI Taxonomy" id="66422"/>
    <lineage>
        <taxon>Bacteria</taxon>
        <taxon>Bacillati</taxon>
        <taxon>Actinomycetota</taxon>
        <taxon>Actinomycetes</taxon>
        <taxon>Kitasatosporales</taxon>
        <taxon>Streptomycetaceae</taxon>
        <taxon>Streptomyces</taxon>
    </lineage>
</organism>
<dbReference type="InterPro" id="IPR011989">
    <property type="entry name" value="ARM-like"/>
</dbReference>
<feature type="compositionally biased region" description="Gly residues" evidence="1">
    <location>
        <begin position="521"/>
        <end position="531"/>
    </location>
</feature>
<evidence type="ECO:0008006" key="4">
    <source>
        <dbReference type="Google" id="ProtNLM"/>
    </source>
</evidence>
<feature type="compositionally biased region" description="Gly residues" evidence="1">
    <location>
        <begin position="563"/>
        <end position="580"/>
    </location>
</feature>
<proteinExistence type="predicted"/>
<dbReference type="Proteomes" id="UP001604267">
    <property type="component" value="Unassembled WGS sequence"/>
</dbReference>
<comment type="caution">
    <text evidence="2">The sequence shown here is derived from an EMBL/GenBank/DDBJ whole genome shotgun (WGS) entry which is preliminary data.</text>
</comment>
<feature type="compositionally biased region" description="Pro residues" evidence="1">
    <location>
        <begin position="546"/>
        <end position="562"/>
    </location>
</feature>
<keyword evidence="3" id="KW-1185">Reference proteome</keyword>
<name>A0ABW7B0D6_9ACTN</name>
<dbReference type="Gene3D" id="1.25.10.10">
    <property type="entry name" value="Leucine-rich Repeat Variant"/>
    <property type="match status" value="2"/>
</dbReference>